<evidence type="ECO:0000313" key="1">
    <source>
        <dbReference type="EMBL" id="GBO40986.1"/>
    </source>
</evidence>
<dbReference type="AlphaFoldDB" id="A0A4Y2WVY1"/>
<organism evidence="1 3">
    <name type="scientific">Araneus ventricosus</name>
    <name type="common">Orbweaver spider</name>
    <name type="synonym">Epeira ventricosa</name>
    <dbReference type="NCBI Taxonomy" id="182803"/>
    <lineage>
        <taxon>Eukaryota</taxon>
        <taxon>Metazoa</taxon>
        <taxon>Ecdysozoa</taxon>
        <taxon>Arthropoda</taxon>
        <taxon>Chelicerata</taxon>
        <taxon>Arachnida</taxon>
        <taxon>Araneae</taxon>
        <taxon>Araneomorphae</taxon>
        <taxon>Entelegynae</taxon>
        <taxon>Araneoidea</taxon>
        <taxon>Araneidae</taxon>
        <taxon>Araneus</taxon>
    </lineage>
</organism>
<dbReference type="EMBL" id="BGPR01066427">
    <property type="protein sequence ID" value="GBO40986.1"/>
    <property type="molecule type" value="Genomic_DNA"/>
</dbReference>
<protein>
    <submittedName>
        <fullName evidence="1">Uncharacterized protein</fullName>
    </submittedName>
</protein>
<dbReference type="OrthoDB" id="8186282at2759"/>
<keyword evidence="3" id="KW-1185">Reference proteome</keyword>
<name>A0A4Y2WVY1_ARAVE</name>
<evidence type="ECO:0000313" key="3">
    <source>
        <dbReference type="Proteomes" id="UP000499080"/>
    </source>
</evidence>
<dbReference type="Proteomes" id="UP000499080">
    <property type="component" value="Unassembled WGS sequence"/>
</dbReference>
<reference evidence="1 3" key="1">
    <citation type="journal article" date="2019" name="Sci. Rep.">
        <title>Orb-weaving spider Araneus ventricosus genome elucidates the spidroin gene catalogue.</title>
        <authorList>
            <person name="Kono N."/>
            <person name="Nakamura H."/>
            <person name="Ohtoshi R."/>
            <person name="Moran D.A.P."/>
            <person name="Shinohara A."/>
            <person name="Yoshida Y."/>
            <person name="Fujiwara M."/>
            <person name="Mori M."/>
            <person name="Tomita M."/>
            <person name="Arakawa K."/>
        </authorList>
    </citation>
    <scope>NUCLEOTIDE SEQUENCE [LARGE SCALE GENOMIC DNA]</scope>
</reference>
<dbReference type="EMBL" id="BGPR01071062">
    <property type="protein sequence ID" value="GBO44373.1"/>
    <property type="molecule type" value="Genomic_DNA"/>
</dbReference>
<dbReference type="Gene3D" id="3.30.420.10">
    <property type="entry name" value="Ribonuclease H-like superfamily/Ribonuclease H"/>
    <property type="match status" value="1"/>
</dbReference>
<sequence length="88" mass="10284">MEQERGTKTVLFPDIPAKYPDISPMDFCSVGPLKCTLSKHRHTTFCELREGVQEEWDKIPLPILQQALLSWKLRCRKIFKNKGDQTEH</sequence>
<dbReference type="InterPro" id="IPR036397">
    <property type="entry name" value="RNaseH_sf"/>
</dbReference>
<dbReference type="GO" id="GO:0003676">
    <property type="term" value="F:nucleic acid binding"/>
    <property type="evidence" value="ECO:0007669"/>
    <property type="project" value="InterPro"/>
</dbReference>
<comment type="caution">
    <text evidence="1">The sequence shown here is derived from an EMBL/GenBank/DDBJ whole genome shotgun (WGS) entry which is preliminary data.</text>
</comment>
<evidence type="ECO:0000313" key="2">
    <source>
        <dbReference type="EMBL" id="GBO44373.1"/>
    </source>
</evidence>
<accession>A0A4Y2WVY1</accession>
<gene>
    <name evidence="1" type="ORF">AVEN_119249_1</name>
    <name evidence="2" type="ORF">AVEN_166112_1</name>
</gene>
<proteinExistence type="predicted"/>